<dbReference type="InterPro" id="IPR020843">
    <property type="entry name" value="ER"/>
</dbReference>
<dbReference type="EC" id="1.1.1.1" evidence="5"/>
<dbReference type="SMART" id="SM00829">
    <property type="entry name" value="PKS_ER"/>
    <property type="match status" value="1"/>
</dbReference>
<evidence type="ECO:0000259" key="4">
    <source>
        <dbReference type="SMART" id="SM00829"/>
    </source>
</evidence>
<keyword evidence="2" id="KW-0862">Zinc</keyword>
<keyword evidence="1" id="KW-0479">Metal-binding</keyword>
<dbReference type="InterPro" id="IPR013154">
    <property type="entry name" value="ADH-like_N"/>
</dbReference>
<evidence type="ECO:0000313" key="5">
    <source>
        <dbReference type="EMBL" id="CAA9403834.1"/>
    </source>
</evidence>
<dbReference type="InterPro" id="IPR050129">
    <property type="entry name" value="Zn_alcohol_dh"/>
</dbReference>
<dbReference type="PANTHER" id="PTHR43401:SF2">
    <property type="entry name" value="L-THREONINE 3-DEHYDROGENASE"/>
    <property type="match status" value="1"/>
</dbReference>
<protein>
    <submittedName>
        <fullName evidence="5">Zinc-type alcohol dehydrogenase( )</fullName>
        <ecNumber evidence="5">1.1.1.1</ecNumber>
    </submittedName>
</protein>
<dbReference type="InterPro" id="IPR013149">
    <property type="entry name" value="ADH-like_C"/>
</dbReference>
<proteinExistence type="predicted"/>
<dbReference type="GO" id="GO:0046872">
    <property type="term" value="F:metal ion binding"/>
    <property type="evidence" value="ECO:0007669"/>
    <property type="project" value="UniProtKB-KW"/>
</dbReference>
<dbReference type="EMBL" id="CADCUQ010000428">
    <property type="protein sequence ID" value="CAA9403834.1"/>
    <property type="molecule type" value="Genomic_DNA"/>
</dbReference>
<feature type="domain" description="Enoyl reductase (ER)" evidence="4">
    <location>
        <begin position="10"/>
        <end position="336"/>
    </location>
</feature>
<evidence type="ECO:0000256" key="1">
    <source>
        <dbReference type="ARBA" id="ARBA00022723"/>
    </source>
</evidence>
<evidence type="ECO:0000256" key="2">
    <source>
        <dbReference type="ARBA" id="ARBA00022833"/>
    </source>
</evidence>
<reference evidence="5" key="1">
    <citation type="submission" date="2020-02" db="EMBL/GenBank/DDBJ databases">
        <authorList>
            <person name="Meier V. D."/>
        </authorList>
    </citation>
    <scope>NUCLEOTIDE SEQUENCE</scope>
    <source>
        <strain evidence="5">AVDCRST_MAG64</strain>
    </source>
</reference>
<dbReference type="InterPro" id="IPR011032">
    <property type="entry name" value="GroES-like_sf"/>
</dbReference>
<dbReference type="SUPFAM" id="SSF51735">
    <property type="entry name" value="NAD(P)-binding Rossmann-fold domains"/>
    <property type="match status" value="1"/>
</dbReference>
<evidence type="ECO:0000256" key="3">
    <source>
        <dbReference type="ARBA" id="ARBA00023002"/>
    </source>
</evidence>
<dbReference type="Pfam" id="PF00107">
    <property type="entry name" value="ADH_zinc_N"/>
    <property type="match status" value="1"/>
</dbReference>
<dbReference type="CDD" id="cd08261">
    <property type="entry name" value="Zn_ADH7"/>
    <property type="match status" value="1"/>
</dbReference>
<gene>
    <name evidence="5" type="ORF">AVDCRST_MAG64-1884</name>
</gene>
<sequence>MKAIVLQQPGQFERVEIGEPAAPGPGEAVVRVHRVGICGSDVSGYLGKMPFYSYPRIPGHELGVEVLAVGEGVTNVKPGDRCSVEPYMNCGNCHACRKGASNCCANLKVLGVMTDGGLRDRFVVPAVKLHPSTSLTFDQLALVETLAIGCHAVERSALAAGENCLVIGAGPIGLASVVFAKLTGARVIALDMNEQRLEFCRRVMGVDETVVLSDDLEPELRRVTDGSLPDVVIDATGSNVSMSNAFGFVAPTGRLVFVGLTTKEVTFKHPTFHRPEGTLMCSRNALPRDFSRIVALIESGRVDTRPWITHRTSFEDMAGVFESYTKPESGVIKAVVEVQ</sequence>
<dbReference type="Gene3D" id="3.90.180.10">
    <property type="entry name" value="Medium-chain alcohol dehydrogenases, catalytic domain"/>
    <property type="match status" value="1"/>
</dbReference>
<name>A0A6J4P1M7_9BACT</name>
<dbReference type="SUPFAM" id="SSF50129">
    <property type="entry name" value="GroES-like"/>
    <property type="match status" value="1"/>
</dbReference>
<dbReference type="PANTHER" id="PTHR43401">
    <property type="entry name" value="L-THREONINE 3-DEHYDROGENASE"/>
    <property type="match status" value="1"/>
</dbReference>
<accession>A0A6J4P1M7</accession>
<dbReference type="Pfam" id="PF08240">
    <property type="entry name" value="ADH_N"/>
    <property type="match status" value="1"/>
</dbReference>
<organism evidence="5">
    <name type="scientific">uncultured Phycisphaerae bacterium</name>
    <dbReference type="NCBI Taxonomy" id="904963"/>
    <lineage>
        <taxon>Bacteria</taxon>
        <taxon>Pseudomonadati</taxon>
        <taxon>Planctomycetota</taxon>
        <taxon>Phycisphaerae</taxon>
        <taxon>environmental samples</taxon>
    </lineage>
</organism>
<dbReference type="AlphaFoldDB" id="A0A6J4P1M7"/>
<dbReference type="InterPro" id="IPR036291">
    <property type="entry name" value="NAD(P)-bd_dom_sf"/>
</dbReference>
<dbReference type="Gene3D" id="3.40.50.720">
    <property type="entry name" value="NAD(P)-binding Rossmann-like Domain"/>
    <property type="match status" value="1"/>
</dbReference>
<dbReference type="GO" id="GO:0004022">
    <property type="term" value="F:alcohol dehydrogenase (NAD+) activity"/>
    <property type="evidence" value="ECO:0007669"/>
    <property type="project" value="UniProtKB-EC"/>
</dbReference>
<keyword evidence="3 5" id="KW-0560">Oxidoreductase</keyword>